<dbReference type="GO" id="GO:0006508">
    <property type="term" value="P:proteolysis"/>
    <property type="evidence" value="ECO:0007669"/>
    <property type="project" value="UniProtKB-KW"/>
</dbReference>
<dbReference type="InterPro" id="IPR008915">
    <property type="entry name" value="Peptidase_M50"/>
</dbReference>
<keyword evidence="7" id="KW-0862">Zinc</keyword>
<dbReference type="PANTHER" id="PTHR42837">
    <property type="entry name" value="REGULATOR OF SIGMA-E PROTEASE RSEP"/>
    <property type="match status" value="1"/>
</dbReference>
<dbReference type="PANTHER" id="PTHR42837:SF2">
    <property type="entry name" value="MEMBRANE METALLOPROTEASE ARASP2, CHLOROPLASTIC-RELATED"/>
    <property type="match status" value="1"/>
</dbReference>
<protein>
    <recommendedName>
        <fullName evidence="12">Peptidase M50 domain-containing protein</fullName>
    </recommendedName>
</protein>
<evidence type="ECO:0000256" key="8">
    <source>
        <dbReference type="ARBA" id="ARBA00022989"/>
    </source>
</evidence>
<dbReference type="GO" id="GO:0004222">
    <property type="term" value="F:metalloendopeptidase activity"/>
    <property type="evidence" value="ECO:0007669"/>
    <property type="project" value="InterPro"/>
</dbReference>
<proteinExistence type="inferred from homology"/>
<dbReference type="Gene3D" id="2.30.42.10">
    <property type="match status" value="1"/>
</dbReference>
<feature type="domain" description="Peptidase M50" evidence="12">
    <location>
        <begin position="1"/>
        <end position="283"/>
    </location>
</feature>
<evidence type="ECO:0000313" key="13">
    <source>
        <dbReference type="EMBL" id="EKE26011.1"/>
    </source>
</evidence>
<keyword evidence="6" id="KW-0378">Hydrolase</keyword>
<comment type="similarity">
    <text evidence="3">Belongs to the peptidase M50B family.</text>
</comment>
<comment type="caution">
    <text evidence="13">The sequence shown here is derived from an EMBL/GenBank/DDBJ whole genome shotgun (WGS) entry which is preliminary data.</text>
</comment>
<comment type="cofactor">
    <cofactor evidence="1">
        <name>Zn(2+)</name>
        <dbReference type="ChEBI" id="CHEBI:29105"/>
    </cofactor>
</comment>
<dbReference type="Pfam" id="PF02163">
    <property type="entry name" value="Peptidase_M50"/>
    <property type="match status" value="1"/>
</dbReference>
<gene>
    <name evidence="13" type="ORF">ACD_4C00477G0004</name>
</gene>
<dbReference type="AlphaFoldDB" id="K2F4G7"/>
<name>K2F4G7_9BACT</name>
<feature type="transmembrane region" description="Helical" evidence="11">
    <location>
        <begin position="218"/>
        <end position="237"/>
    </location>
</feature>
<evidence type="ECO:0000256" key="2">
    <source>
        <dbReference type="ARBA" id="ARBA00004141"/>
    </source>
</evidence>
<evidence type="ECO:0000256" key="3">
    <source>
        <dbReference type="ARBA" id="ARBA00007931"/>
    </source>
</evidence>
<feature type="transmembrane region" description="Helical" evidence="11">
    <location>
        <begin position="272"/>
        <end position="289"/>
    </location>
</feature>
<accession>K2F4G7</accession>
<evidence type="ECO:0000256" key="4">
    <source>
        <dbReference type="ARBA" id="ARBA00022670"/>
    </source>
</evidence>
<sequence>MIIVLAGIFMNFLLASMIFSTLFYFWSEPLAINTKFETQTKTKFIPDLNTAIEKWILEIDWVSLSPMKWSIAENSWIKDWDILLYINQKQITKPEEMINLVKYSTWPLEFKIKRKNEQIIIPITPVNWKIWSLVWYNIKSINKDFEYKYTFWKAIKEWFIETYNESKLTFELLWSLVVKLIKPNNVYERQEAVESLGWPIAVWNLFVNLVNENVKLNIILLIWAVLSINLWVFNLIPFPALDWWRFFIMLINSIIIFFFWKKAIDERIEQFIHFIWFIFLILLSIFVAYKDIFKIFF</sequence>
<dbReference type="GO" id="GO:0016020">
    <property type="term" value="C:membrane"/>
    <property type="evidence" value="ECO:0007669"/>
    <property type="project" value="UniProtKB-SubCell"/>
</dbReference>
<keyword evidence="5 11" id="KW-0812">Transmembrane</keyword>
<evidence type="ECO:0000256" key="7">
    <source>
        <dbReference type="ARBA" id="ARBA00022833"/>
    </source>
</evidence>
<evidence type="ECO:0000256" key="6">
    <source>
        <dbReference type="ARBA" id="ARBA00022801"/>
    </source>
</evidence>
<evidence type="ECO:0000256" key="5">
    <source>
        <dbReference type="ARBA" id="ARBA00022692"/>
    </source>
</evidence>
<dbReference type="EMBL" id="AMFJ01000993">
    <property type="protein sequence ID" value="EKE26011.1"/>
    <property type="molecule type" value="Genomic_DNA"/>
</dbReference>
<reference evidence="13" key="1">
    <citation type="journal article" date="2012" name="Science">
        <title>Fermentation, hydrogen, and sulfur metabolism in multiple uncultivated bacterial phyla.</title>
        <authorList>
            <person name="Wrighton K.C."/>
            <person name="Thomas B.C."/>
            <person name="Sharon I."/>
            <person name="Miller C.S."/>
            <person name="Castelle C.J."/>
            <person name="VerBerkmoes N.C."/>
            <person name="Wilkins M.J."/>
            <person name="Hettich R.L."/>
            <person name="Lipton M.S."/>
            <person name="Williams K.H."/>
            <person name="Long P.E."/>
            <person name="Banfield J.F."/>
        </authorList>
    </citation>
    <scope>NUCLEOTIDE SEQUENCE [LARGE SCALE GENOMIC DNA]</scope>
</reference>
<evidence type="ECO:0000256" key="9">
    <source>
        <dbReference type="ARBA" id="ARBA00023049"/>
    </source>
</evidence>
<evidence type="ECO:0000256" key="1">
    <source>
        <dbReference type="ARBA" id="ARBA00001947"/>
    </source>
</evidence>
<keyword evidence="8 11" id="KW-1133">Transmembrane helix</keyword>
<dbReference type="InterPro" id="IPR004387">
    <property type="entry name" value="Pept_M50_Zn"/>
</dbReference>
<evidence type="ECO:0000256" key="11">
    <source>
        <dbReference type="SAM" id="Phobius"/>
    </source>
</evidence>
<organism evidence="13">
    <name type="scientific">uncultured bacterium</name>
    <name type="common">gcode 4</name>
    <dbReference type="NCBI Taxonomy" id="1234023"/>
    <lineage>
        <taxon>Bacteria</taxon>
        <taxon>environmental samples</taxon>
    </lineage>
</organism>
<keyword evidence="9" id="KW-0482">Metalloprotease</keyword>
<evidence type="ECO:0000256" key="10">
    <source>
        <dbReference type="ARBA" id="ARBA00023136"/>
    </source>
</evidence>
<dbReference type="InterPro" id="IPR036034">
    <property type="entry name" value="PDZ_sf"/>
</dbReference>
<feature type="transmembrane region" description="Helical" evidence="11">
    <location>
        <begin position="6"/>
        <end position="26"/>
    </location>
</feature>
<comment type="subcellular location">
    <subcellularLocation>
        <location evidence="2">Membrane</location>
        <topology evidence="2">Multi-pass membrane protein</topology>
    </subcellularLocation>
</comment>
<keyword evidence="4" id="KW-0645">Protease</keyword>
<evidence type="ECO:0000259" key="12">
    <source>
        <dbReference type="Pfam" id="PF02163"/>
    </source>
</evidence>
<keyword evidence="10 11" id="KW-0472">Membrane</keyword>
<feature type="transmembrane region" description="Helical" evidence="11">
    <location>
        <begin position="243"/>
        <end position="260"/>
    </location>
</feature>